<dbReference type="AlphaFoldDB" id="A0A645GFZ1"/>
<gene>
    <name evidence="2" type="ORF">SDC9_173234</name>
</gene>
<name>A0A645GFZ1_9ZZZZ</name>
<protein>
    <submittedName>
        <fullName evidence="2">Uncharacterized protein</fullName>
    </submittedName>
</protein>
<reference evidence="2" key="1">
    <citation type="submission" date="2019-08" db="EMBL/GenBank/DDBJ databases">
        <authorList>
            <person name="Kucharzyk K."/>
            <person name="Murdoch R.W."/>
            <person name="Higgins S."/>
            <person name="Loffler F."/>
        </authorList>
    </citation>
    <scope>NUCLEOTIDE SEQUENCE</scope>
</reference>
<evidence type="ECO:0000313" key="2">
    <source>
        <dbReference type="EMBL" id="MPN25818.1"/>
    </source>
</evidence>
<accession>A0A645GFZ1</accession>
<feature type="region of interest" description="Disordered" evidence="1">
    <location>
        <begin position="138"/>
        <end position="157"/>
    </location>
</feature>
<organism evidence="2">
    <name type="scientific">bioreactor metagenome</name>
    <dbReference type="NCBI Taxonomy" id="1076179"/>
    <lineage>
        <taxon>unclassified sequences</taxon>
        <taxon>metagenomes</taxon>
        <taxon>ecological metagenomes</taxon>
    </lineage>
</organism>
<dbReference type="EMBL" id="VSSQ01075128">
    <property type="protein sequence ID" value="MPN25818.1"/>
    <property type="molecule type" value="Genomic_DNA"/>
</dbReference>
<evidence type="ECO:0000256" key="1">
    <source>
        <dbReference type="SAM" id="MobiDB-lite"/>
    </source>
</evidence>
<comment type="caution">
    <text evidence="2">The sequence shown here is derived from an EMBL/GenBank/DDBJ whole genome shotgun (WGS) entry which is preliminary data.</text>
</comment>
<sequence length="183" mass="20833">MPRKNDCRYTRTHGCPLARHALHLEVATHTSDALTHARQAEAWVLGLRESASIVPHIEQHLGARLRQCQADPRGLRMFRHVGQRFLGDTEERHLDRRTDRQLDARDLHLHRDALVLRPSLGQSSESIGKLRSAEFLGSERPYRPPSLGQAAAREPKRHRHMALRLALNVRGTLRGLKLRDDAG</sequence>
<proteinExistence type="predicted"/>